<evidence type="ECO:0000313" key="2">
    <source>
        <dbReference type="Proteomes" id="UP001281410"/>
    </source>
</evidence>
<dbReference type="PANTHER" id="PTHR33116">
    <property type="entry name" value="REVERSE TRANSCRIPTASE ZINC-BINDING DOMAIN-CONTAINING PROTEIN-RELATED-RELATED"/>
    <property type="match status" value="1"/>
</dbReference>
<protein>
    <submittedName>
        <fullName evidence="1">Uncharacterized protein</fullName>
    </submittedName>
</protein>
<organism evidence="1 2">
    <name type="scientific">Dipteronia sinensis</name>
    <dbReference type="NCBI Taxonomy" id="43782"/>
    <lineage>
        <taxon>Eukaryota</taxon>
        <taxon>Viridiplantae</taxon>
        <taxon>Streptophyta</taxon>
        <taxon>Embryophyta</taxon>
        <taxon>Tracheophyta</taxon>
        <taxon>Spermatophyta</taxon>
        <taxon>Magnoliopsida</taxon>
        <taxon>eudicotyledons</taxon>
        <taxon>Gunneridae</taxon>
        <taxon>Pentapetalae</taxon>
        <taxon>rosids</taxon>
        <taxon>malvids</taxon>
        <taxon>Sapindales</taxon>
        <taxon>Sapindaceae</taxon>
        <taxon>Hippocastanoideae</taxon>
        <taxon>Acereae</taxon>
        <taxon>Dipteronia</taxon>
    </lineage>
</organism>
<dbReference type="PANTHER" id="PTHR33116:SF75">
    <property type="entry name" value="RIBONUCLEASE H PROTEIN"/>
    <property type="match status" value="1"/>
</dbReference>
<comment type="caution">
    <text evidence="1">The sequence shown here is derived from an EMBL/GenBank/DDBJ whole genome shotgun (WGS) entry which is preliminary data.</text>
</comment>
<keyword evidence="2" id="KW-1185">Reference proteome</keyword>
<name>A0AAE0EHF5_9ROSI</name>
<gene>
    <name evidence="1" type="ORF">Dsin_007809</name>
</gene>
<evidence type="ECO:0000313" key="1">
    <source>
        <dbReference type="EMBL" id="KAK3227947.1"/>
    </source>
</evidence>
<sequence length="419" mass="48186">MVRGASFGNEEVHISYLQFADDTVLFLEPKLDYLINTKRILRCFEMASSLKVNFYKSCVIRVGKKVSDEEDWAASFKCKKENLPITYLGLPLGSRPSSRAIWNSVMLRIEKKLAPWKKKFLSKGGRVVLIKYVLASIPTYFLSVFKVLVSIAKDIERCQRGFFWSDGAVKRKILAVDWETVCKSKRKGGLGIGRILDKNKRSLAKWVWRFGKERGSLWKKVICAKYGIHSSSLLWKWNVPSLASPFAKAVSSLFMDGSLSAKILEDGLKVVVGSSARVCFWNDVWWGEVPFKETFPRIFALSTQKRGLINEYGSWQGEEWMWNVKLRRRVFYWEMDQWNEFMVTLASFKVRRAAWWFKHHHGRGSSESITLILENLNTCCIDVKQSKPLKAANWSPPVNEAFKFNMDGAVRAEMGRAGI</sequence>
<dbReference type="EMBL" id="JANJYJ010000002">
    <property type="protein sequence ID" value="KAK3227947.1"/>
    <property type="molecule type" value="Genomic_DNA"/>
</dbReference>
<reference evidence="1" key="1">
    <citation type="journal article" date="2023" name="Plant J.">
        <title>Genome sequences and population genomics provide insights into the demographic history, inbreeding, and mutation load of two 'living fossil' tree species of Dipteronia.</title>
        <authorList>
            <person name="Feng Y."/>
            <person name="Comes H.P."/>
            <person name="Chen J."/>
            <person name="Zhu S."/>
            <person name="Lu R."/>
            <person name="Zhang X."/>
            <person name="Li P."/>
            <person name="Qiu J."/>
            <person name="Olsen K.M."/>
            <person name="Qiu Y."/>
        </authorList>
    </citation>
    <scope>NUCLEOTIDE SEQUENCE</scope>
    <source>
        <strain evidence="1">NBL</strain>
    </source>
</reference>
<proteinExistence type="predicted"/>
<accession>A0AAE0EHF5</accession>
<dbReference type="AlphaFoldDB" id="A0AAE0EHF5"/>
<dbReference type="Proteomes" id="UP001281410">
    <property type="component" value="Unassembled WGS sequence"/>
</dbReference>